<evidence type="ECO:0000313" key="2">
    <source>
        <dbReference type="EMBL" id="GAA3863635.1"/>
    </source>
</evidence>
<sequence>MEPEFSAKDLKHYPHFDRRLSVEEAKEIVSDPDRVASNKFYPFFLYQETWQPFRVSEEGRPKPKSRPIRYAARRDAYILTHYRRVLAEKYEDRLTELGIEKCPIAYRKIPKSRGGGKCNIDFAKDAFDEIERQGNCVAIALDIKGYFENLDHARIKQVWCDLLGVKRLPPDHFTVFKNVTRYHVVDQKEVYRRLGFLEEIEVNGYPRERFTTTYSDMPTQLCTPAEFRAKICGGDPALPSLVRPNCDEKGNLLDHGVPQGAPISDLIANFYLLDFDVSLNDFANARGGRYMRYSDDILLIIPGGDAEAIEAQKFAVKEIKKYGTAIEIKEAKTCIVRFFRAPDALSYVHVRGPQGKNGFEYLGFRFDGKHVYVRDSTISRLYRKVALSAKGVARGFADAHPDKNATEILATFNYSNFSQRFSRVHPDELSPDDYGTWTFYSYLKRASEVFGERGTPILRQARNFNKIMKDRIATAMVRAVVRRDKTKGAEKSAT</sequence>
<name>A0ABP7K2M8_9RHOB</name>
<dbReference type="Pfam" id="PF00078">
    <property type="entry name" value="RVT_1"/>
    <property type="match status" value="1"/>
</dbReference>
<gene>
    <name evidence="2" type="ORF">GCM10022404_12580</name>
</gene>
<evidence type="ECO:0000259" key="1">
    <source>
        <dbReference type="PROSITE" id="PS50878"/>
    </source>
</evidence>
<dbReference type="InterPro" id="IPR000477">
    <property type="entry name" value="RT_dom"/>
</dbReference>
<dbReference type="RefSeq" id="WP_344845165.1">
    <property type="nucleotide sequence ID" value="NZ_BAABDF010000006.1"/>
</dbReference>
<dbReference type="GO" id="GO:0003964">
    <property type="term" value="F:RNA-directed DNA polymerase activity"/>
    <property type="evidence" value="ECO:0007669"/>
    <property type="project" value="UniProtKB-KW"/>
</dbReference>
<keyword evidence="2" id="KW-0548">Nucleotidyltransferase</keyword>
<dbReference type="Proteomes" id="UP001399917">
    <property type="component" value="Unassembled WGS sequence"/>
</dbReference>
<keyword evidence="2" id="KW-0695">RNA-directed DNA polymerase</keyword>
<dbReference type="PROSITE" id="PS50878">
    <property type="entry name" value="RT_POL"/>
    <property type="match status" value="1"/>
</dbReference>
<organism evidence="2 3">
    <name type="scientific">Celeribacter arenosi</name>
    <dbReference type="NCBI Taxonomy" id="792649"/>
    <lineage>
        <taxon>Bacteria</taxon>
        <taxon>Pseudomonadati</taxon>
        <taxon>Pseudomonadota</taxon>
        <taxon>Alphaproteobacteria</taxon>
        <taxon>Rhodobacterales</taxon>
        <taxon>Roseobacteraceae</taxon>
        <taxon>Celeribacter</taxon>
    </lineage>
</organism>
<comment type="caution">
    <text evidence="2">The sequence shown here is derived from an EMBL/GenBank/DDBJ whole genome shotgun (WGS) entry which is preliminary data.</text>
</comment>
<protein>
    <submittedName>
        <fullName evidence="2">Reverse transcriptase/maturase family protein</fullName>
    </submittedName>
</protein>
<keyword evidence="2" id="KW-0808">Transferase</keyword>
<dbReference type="SUPFAM" id="SSF56672">
    <property type="entry name" value="DNA/RNA polymerases"/>
    <property type="match status" value="1"/>
</dbReference>
<proteinExistence type="predicted"/>
<feature type="domain" description="Reverse transcriptase" evidence="1">
    <location>
        <begin position="52"/>
        <end position="366"/>
    </location>
</feature>
<accession>A0ABP7K2M8</accession>
<evidence type="ECO:0000313" key="3">
    <source>
        <dbReference type="Proteomes" id="UP001399917"/>
    </source>
</evidence>
<reference evidence="3" key="1">
    <citation type="journal article" date="2019" name="Int. J. Syst. Evol. Microbiol.">
        <title>The Global Catalogue of Microorganisms (GCM) 10K type strain sequencing project: providing services to taxonomists for standard genome sequencing and annotation.</title>
        <authorList>
            <consortium name="The Broad Institute Genomics Platform"/>
            <consortium name="The Broad Institute Genome Sequencing Center for Infectious Disease"/>
            <person name="Wu L."/>
            <person name="Ma J."/>
        </authorList>
    </citation>
    <scope>NUCLEOTIDE SEQUENCE [LARGE SCALE GENOMIC DNA]</scope>
    <source>
        <strain evidence="3">JCM 17190</strain>
    </source>
</reference>
<dbReference type="EMBL" id="BAABDF010000006">
    <property type="protein sequence ID" value="GAA3863635.1"/>
    <property type="molecule type" value="Genomic_DNA"/>
</dbReference>
<keyword evidence="3" id="KW-1185">Reference proteome</keyword>
<dbReference type="InterPro" id="IPR043502">
    <property type="entry name" value="DNA/RNA_pol_sf"/>
</dbReference>